<name>A0A4Q5J069_9ACTN</name>
<feature type="transmembrane region" description="Helical" evidence="1">
    <location>
        <begin position="114"/>
        <end position="134"/>
    </location>
</feature>
<evidence type="ECO:0000256" key="1">
    <source>
        <dbReference type="SAM" id="Phobius"/>
    </source>
</evidence>
<evidence type="ECO:0000313" key="2">
    <source>
        <dbReference type="EMBL" id="RYU10655.1"/>
    </source>
</evidence>
<protein>
    <recommendedName>
        <fullName evidence="4">DoxX family protein</fullName>
    </recommendedName>
</protein>
<dbReference type="OrthoDB" id="3788312at2"/>
<dbReference type="AlphaFoldDB" id="A0A4Q5J069"/>
<dbReference type="RefSeq" id="WP_129988246.1">
    <property type="nucleotide sequence ID" value="NZ_SDPU01000028.1"/>
</dbReference>
<evidence type="ECO:0008006" key="4">
    <source>
        <dbReference type="Google" id="ProtNLM"/>
    </source>
</evidence>
<gene>
    <name evidence="2" type="ORF">ETU37_15455</name>
</gene>
<feature type="transmembrane region" description="Helical" evidence="1">
    <location>
        <begin position="87"/>
        <end position="107"/>
    </location>
</feature>
<organism evidence="2 3">
    <name type="scientific">Nocardioides iriomotensis</name>
    <dbReference type="NCBI Taxonomy" id="715784"/>
    <lineage>
        <taxon>Bacteria</taxon>
        <taxon>Bacillati</taxon>
        <taxon>Actinomycetota</taxon>
        <taxon>Actinomycetes</taxon>
        <taxon>Propionibacteriales</taxon>
        <taxon>Nocardioidaceae</taxon>
        <taxon>Nocardioides</taxon>
    </lineage>
</organism>
<keyword evidence="1" id="KW-0472">Membrane</keyword>
<accession>A0A4Q5J069</accession>
<reference evidence="2 3" key="1">
    <citation type="submission" date="2019-01" db="EMBL/GenBank/DDBJ databases">
        <title>Nocardioides guangzhouensis sp. nov., an actinobacterium isolated from soil.</title>
        <authorList>
            <person name="Fu Y."/>
            <person name="Cai Y."/>
            <person name="Lin Z."/>
            <person name="Chen P."/>
        </authorList>
    </citation>
    <scope>NUCLEOTIDE SEQUENCE [LARGE SCALE GENOMIC DNA]</scope>
    <source>
        <strain evidence="2 3">NBRC 105384</strain>
    </source>
</reference>
<keyword evidence="1" id="KW-0812">Transmembrane</keyword>
<keyword evidence="1" id="KW-1133">Transmembrane helix</keyword>
<feature type="transmembrane region" description="Helical" evidence="1">
    <location>
        <begin position="6"/>
        <end position="25"/>
    </location>
</feature>
<proteinExistence type="predicted"/>
<evidence type="ECO:0000313" key="3">
    <source>
        <dbReference type="Proteomes" id="UP000291189"/>
    </source>
</evidence>
<sequence length="169" mass="17950">MSIDMVVPLTWLALGTVIVVSSLRARRSRRAYLVGVVSVSGLWVVAGALVNALFLSRGDDYSGFADGAPVAWVTDTWESLVVPHHTFFIGLLIAFEAVVGALVLVAGPARQASLLLLVAFNVAVVSFGLAYLAWTVPMVLALTLLWRAGRQPQAEDGPARSLTSSTRSS</sequence>
<feature type="transmembrane region" description="Helical" evidence="1">
    <location>
        <begin position="32"/>
        <end position="54"/>
    </location>
</feature>
<dbReference type="EMBL" id="SDPU01000028">
    <property type="protein sequence ID" value="RYU10655.1"/>
    <property type="molecule type" value="Genomic_DNA"/>
</dbReference>
<comment type="caution">
    <text evidence="2">The sequence shown here is derived from an EMBL/GenBank/DDBJ whole genome shotgun (WGS) entry which is preliminary data.</text>
</comment>
<keyword evidence="3" id="KW-1185">Reference proteome</keyword>
<dbReference type="Proteomes" id="UP000291189">
    <property type="component" value="Unassembled WGS sequence"/>
</dbReference>